<proteinExistence type="predicted"/>
<dbReference type="AlphaFoldDB" id="A0AAV7IPY5"/>
<evidence type="ECO:0000313" key="2">
    <source>
        <dbReference type="Proteomes" id="UP000826195"/>
    </source>
</evidence>
<keyword evidence="2" id="KW-1185">Reference proteome</keyword>
<gene>
    <name evidence="1" type="ORF">KQX54_013957</name>
</gene>
<dbReference type="EMBL" id="JAHXZJ010001119">
    <property type="protein sequence ID" value="KAH0554934.1"/>
    <property type="molecule type" value="Genomic_DNA"/>
</dbReference>
<reference evidence="1 2" key="1">
    <citation type="journal article" date="2021" name="J. Hered.">
        <title>A chromosome-level genome assembly of the parasitoid wasp, Cotesia glomerata (Hymenoptera: Braconidae).</title>
        <authorList>
            <person name="Pinto B.J."/>
            <person name="Weis J.J."/>
            <person name="Gamble T."/>
            <person name="Ode P.J."/>
            <person name="Paul R."/>
            <person name="Zaspel J.M."/>
        </authorList>
    </citation>
    <scope>NUCLEOTIDE SEQUENCE [LARGE SCALE GENOMIC DNA]</scope>
    <source>
        <strain evidence="1">CgM1</strain>
    </source>
</reference>
<accession>A0AAV7IPY5</accession>
<organism evidence="1 2">
    <name type="scientific">Cotesia glomerata</name>
    <name type="common">Lepidopteran parasitic wasp</name>
    <name type="synonym">Apanteles glomeratus</name>
    <dbReference type="NCBI Taxonomy" id="32391"/>
    <lineage>
        <taxon>Eukaryota</taxon>
        <taxon>Metazoa</taxon>
        <taxon>Ecdysozoa</taxon>
        <taxon>Arthropoda</taxon>
        <taxon>Hexapoda</taxon>
        <taxon>Insecta</taxon>
        <taxon>Pterygota</taxon>
        <taxon>Neoptera</taxon>
        <taxon>Endopterygota</taxon>
        <taxon>Hymenoptera</taxon>
        <taxon>Apocrita</taxon>
        <taxon>Ichneumonoidea</taxon>
        <taxon>Braconidae</taxon>
        <taxon>Microgastrinae</taxon>
        <taxon>Cotesia</taxon>
    </lineage>
</organism>
<dbReference type="Proteomes" id="UP000826195">
    <property type="component" value="Unassembled WGS sequence"/>
</dbReference>
<evidence type="ECO:0000313" key="1">
    <source>
        <dbReference type="EMBL" id="KAH0554934.1"/>
    </source>
</evidence>
<protein>
    <submittedName>
        <fullName evidence="1">Uncharacterized protein</fullName>
    </submittedName>
</protein>
<sequence>MSLELKMARHPSSFFSIQLETRNKSENQRIKTTRCEDHQQQKVGKELDQDVIIKQQHHQNGREIAVK</sequence>
<name>A0AAV7IPY5_COTGL</name>
<comment type="caution">
    <text evidence="1">The sequence shown here is derived from an EMBL/GenBank/DDBJ whole genome shotgun (WGS) entry which is preliminary data.</text>
</comment>